<dbReference type="FunFam" id="3.30.50.10:FF:000001">
    <property type="entry name" value="GATA transcription factor (GATAd)"/>
    <property type="match status" value="1"/>
</dbReference>
<keyword evidence="10" id="KW-0539">Nucleus</keyword>
<evidence type="ECO:0000256" key="12">
    <source>
        <dbReference type="SAM" id="MobiDB-lite"/>
    </source>
</evidence>
<dbReference type="AlphaFoldDB" id="A0A095A0J4"/>
<dbReference type="PRINTS" id="PR00619">
    <property type="entry name" value="GATAZNFINGER"/>
</dbReference>
<feature type="compositionally biased region" description="Polar residues" evidence="12">
    <location>
        <begin position="135"/>
        <end position="167"/>
    </location>
</feature>
<feature type="domain" description="GATA-type" evidence="13">
    <location>
        <begin position="562"/>
        <end position="616"/>
    </location>
</feature>
<dbReference type="KEGG" id="shx:MS3_00005117"/>
<gene>
    <name evidence="14" type="primary">GATA3_1</name>
    <name evidence="14" type="ORF">MS3_00005117</name>
    <name evidence="15" type="ORF">MS3_08706</name>
</gene>
<keyword evidence="2" id="KW-0479">Metal-binding</keyword>
<name>A0A095A0J4_SCHHA</name>
<dbReference type="GO" id="GO:0008270">
    <property type="term" value="F:zinc ion binding"/>
    <property type="evidence" value="ECO:0007669"/>
    <property type="project" value="UniProtKB-KW"/>
</dbReference>
<comment type="subcellular location">
    <subcellularLocation>
        <location evidence="1">Nucleus</location>
    </subcellularLocation>
</comment>
<dbReference type="GeneID" id="24595928"/>
<feature type="region of interest" description="Disordered" evidence="12">
    <location>
        <begin position="825"/>
        <end position="848"/>
    </location>
</feature>
<keyword evidence="5" id="KW-0862">Zinc</keyword>
<evidence type="ECO:0000256" key="9">
    <source>
        <dbReference type="ARBA" id="ARBA00023163"/>
    </source>
</evidence>
<organism evidence="15">
    <name type="scientific">Schistosoma haematobium</name>
    <name type="common">Blood fluke</name>
    <dbReference type="NCBI Taxonomy" id="6185"/>
    <lineage>
        <taxon>Eukaryota</taxon>
        <taxon>Metazoa</taxon>
        <taxon>Spiralia</taxon>
        <taxon>Lophotrochozoa</taxon>
        <taxon>Platyhelminthes</taxon>
        <taxon>Trematoda</taxon>
        <taxon>Digenea</taxon>
        <taxon>Strigeidida</taxon>
        <taxon>Schistosomatoidea</taxon>
        <taxon>Schistosomatidae</taxon>
        <taxon>Schistosoma</taxon>
    </lineage>
</organism>
<feature type="region of interest" description="Disordered" evidence="12">
    <location>
        <begin position="93"/>
        <end position="167"/>
    </location>
</feature>
<evidence type="ECO:0000259" key="13">
    <source>
        <dbReference type="PROSITE" id="PS50114"/>
    </source>
</evidence>
<dbReference type="FunFam" id="3.30.50.10:FF:000032">
    <property type="entry name" value="Transcription factor GATA-3"/>
    <property type="match status" value="1"/>
</dbReference>
<keyword evidence="7" id="KW-0238">DNA-binding</keyword>
<dbReference type="Pfam" id="PF00320">
    <property type="entry name" value="GATA"/>
    <property type="match status" value="2"/>
</dbReference>
<dbReference type="GO" id="GO:0045165">
    <property type="term" value="P:cell fate commitment"/>
    <property type="evidence" value="ECO:0007669"/>
    <property type="project" value="TreeGrafter"/>
</dbReference>
<dbReference type="PANTHER" id="PTHR10071">
    <property type="entry name" value="TRANSCRIPTION FACTOR GATA FAMILY MEMBER"/>
    <property type="match status" value="1"/>
</dbReference>
<keyword evidence="4 11" id="KW-0863">Zinc-finger</keyword>
<reference evidence="14" key="2">
    <citation type="journal article" date="2019" name="Gigascience">
        <title>High-quality Schistosoma haematobium genome achieved by single-molecule and long-range sequencing.</title>
        <authorList>
            <person name="Stroehlein A.J."/>
            <person name="Korhonen P.K."/>
            <person name="Chong T.M."/>
            <person name="Lim Y.L."/>
            <person name="Chan K.G."/>
            <person name="Webster B."/>
            <person name="Rollinson D."/>
            <person name="Brindley P.J."/>
            <person name="Gasser R.B."/>
            <person name="Young N.D."/>
        </authorList>
    </citation>
    <scope>NUCLEOTIDE SEQUENCE</scope>
</reference>
<evidence type="ECO:0000256" key="10">
    <source>
        <dbReference type="ARBA" id="ARBA00023242"/>
    </source>
</evidence>
<dbReference type="STRING" id="6185.A0A095A0J4"/>
<evidence type="ECO:0000256" key="5">
    <source>
        <dbReference type="ARBA" id="ARBA00022833"/>
    </source>
</evidence>
<dbReference type="EMBL" id="AMPZ03000003">
    <property type="protein sequence ID" value="KAH9587353.1"/>
    <property type="molecule type" value="Genomic_DNA"/>
</dbReference>
<dbReference type="CTD" id="24595928"/>
<dbReference type="Gene3D" id="3.30.50.10">
    <property type="entry name" value="Erythroid Transcription Factor GATA-1, subunit A"/>
    <property type="match status" value="2"/>
</dbReference>
<protein>
    <submittedName>
        <fullName evidence="14 15">Transcription factor GATA-3</fullName>
    </submittedName>
</protein>
<evidence type="ECO:0000256" key="7">
    <source>
        <dbReference type="ARBA" id="ARBA00023125"/>
    </source>
</evidence>
<dbReference type="CDD" id="cd00202">
    <property type="entry name" value="ZnF_GATA"/>
    <property type="match status" value="2"/>
</dbReference>
<dbReference type="GO" id="GO:0045944">
    <property type="term" value="P:positive regulation of transcription by RNA polymerase II"/>
    <property type="evidence" value="ECO:0007669"/>
    <property type="project" value="TreeGrafter"/>
</dbReference>
<dbReference type="InterPro" id="IPR013088">
    <property type="entry name" value="Znf_NHR/GATA"/>
</dbReference>
<dbReference type="GO" id="GO:0000978">
    <property type="term" value="F:RNA polymerase II cis-regulatory region sequence-specific DNA binding"/>
    <property type="evidence" value="ECO:0007669"/>
    <property type="project" value="TreeGrafter"/>
</dbReference>
<dbReference type="SUPFAM" id="SSF57716">
    <property type="entry name" value="Glucocorticoid receptor-like (DNA-binding domain)"/>
    <property type="match status" value="2"/>
</dbReference>
<keyword evidence="9" id="KW-0804">Transcription</keyword>
<dbReference type="SMART" id="SM00401">
    <property type="entry name" value="ZnF_GATA"/>
    <property type="match status" value="2"/>
</dbReference>
<evidence type="ECO:0000313" key="16">
    <source>
        <dbReference type="Proteomes" id="UP000471633"/>
    </source>
</evidence>
<evidence type="ECO:0000256" key="11">
    <source>
        <dbReference type="PROSITE-ProRule" id="PRU00094"/>
    </source>
</evidence>
<sequence length="923" mass="105193">MSSSVINDSTSSINKLLYDHSLETYTIHSTDDVIINNQRVSKPDTWINNEWEKSSVLSNTFGDLNKHHKLYSEKKDVGDNLLRRENEFTMISKLVNHENDEDVDDEEEEDDDDDEEEEEEEDGGEEDRDVEKDQQQPFIINNSKVSSFSMNANNSRIPTSLSNNDPNNKIHIPDHLFIGSTDNKRHYGLFSKETNNINSSSLSMSLSSPSSLIPPIMNCCKQEEKSVVRESEEKNEEEIQNSINTTNISSSLFQSTVDSSWNKSMTNFGSWLGEQISPSLYQQYHNDNSMITYNKNNQNRHEQQNSHLSYYHHNHKESIEQLFTNFKCTPESQLHNDHDSIRISSEIPLNSFRQLTNDLLPSSIELESKQHPFISSIHYQNNHSNISDDNLMNIYCMNNLYSSTYTDFMSTHSNNNNNNNGNHNNKDQTNYSDTFQIFNSFDSSLTNRNVKNFDLINDVFTRNLIDTTTTNNNKMDLLFTTITTNSISHCSLSNTITMTIGNTIPSIMSTTKTTNSIKQDIPDLTAAAAAAVAFHGLDPATTVQMLRMSSLANKLRNKTKILTDGRECVNCGATQTPLWRRDEAGHYLCNACGLYHKMNGTNRPLIKPKRRMSANRKLGTFCANCRTSHTTLWRRNQQGDSVCNACGLYYKLHHINRPLSMKKEVIQTRNRKLTQAKKRKDLEHFTKLFTSNNTKYVTKELQANSTNSKMTQWFKINQMESAIPKRTLSNVFHKENLLLNGNKNNNNNKPSYRHLNYPITNFYSCSKFYQKNKLDKNYYTYLTDSTNEHIENNHQQLNAAAVAAAAIAASYINVSTYSTNSNSILSNNSTESTSSLSLTTTVSSPSSLSLNSSYVFNTKTTDKVIREQIKIPINSVVLQSSKSNENEMISHNSQSNFNLNINSFENNTSLISTPWNSFISKTI</sequence>
<evidence type="ECO:0000256" key="3">
    <source>
        <dbReference type="ARBA" id="ARBA00022737"/>
    </source>
</evidence>
<evidence type="ECO:0000313" key="14">
    <source>
        <dbReference type="EMBL" id="KAH9587353.1"/>
    </source>
</evidence>
<evidence type="ECO:0000256" key="8">
    <source>
        <dbReference type="ARBA" id="ARBA00023159"/>
    </source>
</evidence>
<feature type="domain" description="GATA-type" evidence="13">
    <location>
        <begin position="616"/>
        <end position="669"/>
    </location>
</feature>
<evidence type="ECO:0000256" key="6">
    <source>
        <dbReference type="ARBA" id="ARBA00023015"/>
    </source>
</evidence>
<evidence type="ECO:0000256" key="1">
    <source>
        <dbReference type="ARBA" id="ARBA00004123"/>
    </source>
</evidence>
<dbReference type="InterPro" id="IPR000679">
    <property type="entry name" value="Znf_GATA"/>
</dbReference>
<feature type="compositionally biased region" description="Acidic residues" evidence="12">
    <location>
        <begin position="99"/>
        <end position="128"/>
    </location>
</feature>
<dbReference type="PROSITE" id="PS00344">
    <property type="entry name" value="GATA_ZN_FINGER_1"/>
    <property type="match status" value="2"/>
</dbReference>
<keyword evidence="3" id="KW-0677">Repeat</keyword>
<dbReference type="GO" id="GO:0005634">
    <property type="term" value="C:nucleus"/>
    <property type="evidence" value="ECO:0007669"/>
    <property type="project" value="UniProtKB-SubCell"/>
</dbReference>
<dbReference type="InterPro" id="IPR039355">
    <property type="entry name" value="Transcription_factor_GATA"/>
</dbReference>
<reference evidence="14" key="4">
    <citation type="journal article" date="2022" name="PLoS Pathog.">
        <title>Chromosome-level genome of Schistosoma haematobium underpins genome-wide explorations of molecular variation.</title>
        <authorList>
            <person name="Stroehlein A.J."/>
            <person name="Korhonen P.K."/>
            <person name="Lee V.V."/>
            <person name="Ralph S.A."/>
            <person name="Mentink-Kane M."/>
            <person name="You H."/>
            <person name="McManus D.P."/>
            <person name="Tchuente L.T."/>
            <person name="Stothard J.R."/>
            <person name="Kaur P."/>
            <person name="Dudchenko O."/>
            <person name="Aiden E.L."/>
            <person name="Yang B."/>
            <person name="Yang H."/>
            <person name="Emery A.M."/>
            <person name="Webster B.L."/>
            <person name="Brindley P.J."/>
            <person name="Rollinson D."/>
            <person name="Chang B.C.H."/>
            <person name="Gasser R.B."/>
            <person name="Young N.D."/>
        </authorList>
    </citation>
    <scope>NUCLEOTIDE SEQUENCE</scope>
</reference>
<dbReference type="GO" id="GO:0000122">
    <property type="term" value="P:negative regulation of transcription by RNA polymerase II"/>
    <property type="evidence" value="ECO:0007669"/>
    <property type="project" value="TreeGrafter"/>
</dbReference>
<proteinExistence type="predicted"/>
<dbReference type="Proteomes" id="UP000471633">
    <property type="component" value="Unassembled WGS sequence"/>
</dbReference>
<dbReference type="EMBL" id="KL251408">
    <property type="protein sequence ID" value="KGB40242.1"/>
    <property type="molecule type" value="Genomic_DNA"/>
</dbReference>
<keyword evidence="6" id="KW-0805">Transcription regulation</keyword>
<dbReference type="GO" id="GO:0000981">
    <property type="term" value="F:DNA-binding transcription factor activity, RNA polymerase II-specific"/>
    <property type="evidence" value="ECO:0007669"/>
    <property type="project" value="TreeGrafter"/>
</dbReference>
<evidence type="ECO:0000313" key="15">
    <source>
        <dbReference type="EMBL" id="KGB40242.1"/>
    </source>
</evidence>
<keyword evidence="16" id="KW-1185">Reference proteome</keyword>
<keyword evidence="8" id="KW-0010">Activator</keyword>
<dbReference type="PANTHER" id="PTHR10071:SF281">
    <property type="entry name" value="BOX A-BINDING FACTOR-RELATED"/>
    <property type="match status" value="1"/>
</dbReference>
<evidence type="ECO:0000256" key="4">
    <source>
        <dbReference type="ARBA" id="ARBA00022771"/>
    </source>
</evidence>
<dbReference type="RefSeq" id="XP_012800000.1">
    <property type="nucleotide sequence ID" value="XM_012944546.2"/>
</dbReference>
<dbReference type="PROSITE" id="PS50114">
    <property type="entry name" value="GATA_ZN_FINGER_2"/>
    <property type="match status" value="2"/>
</dbReference>
<accession>A0A095A0J4</accession>
<reference evidence="15" key="1">
    <citation type="journal article" date="2012" name="Nat. Genet.">
        <title>Whole-genome sequence of Schistosoma haematobium.</title>
        <authorList>
            <person name="Young N.D."/>
            <person name="Jex A.R."/>
            <person name="Li B."/>
            <person name="Liu S."/>
            <person name="Yang L."/>
            <person name="Xiong Z."/>
            <person name="Li Y."/>
            <person name="Cantacessi C."/>
            <person name="Hall R.S."/>
            <person name="Xu X."/>
            <person name="Chen F."/>
            <person name="Wu X."/>
            <person name="Zerlotini A."/>
            <person name="Oliveira G."/>
            <person name="Hofmann A."/>
            <person name="Zhang G."/>
            <person name="Fang X."/>
            <person name="Kang Y."/>
            <person name="Campbell B.E."/>
            <person name="Loukas A."/>
            <person name="Ranganathan S."/>
            <person name="Rollinson D."/>
            <person name="Rinaldi G."/>
            <person name="Brindley P.J."/>
            <person name="Yang H."/>
            <person name="Wang J."/>
            <person name="Wang J."/>
            <person name="Gasser R.B."/>
        </authorList>
    </citation>
    <scope>NUCLEOTIDE SEQUENCE [LARGE SCALE GENOMIC DNA]</scope>
</reference>
<reference evidence="14" key="3">
    <citation type="submission" date="2021-06" db="EMBL/GenBank/DDBJ databases">
        <title>Chromosome-level genome assembly for S. haematobium.</title>
        <authorList>
            <person name="Stroehlein A.J."/>
        </authorList>
    </citation>
    <scope>NUCLEOTIDE SEQUENCE</scope>
</reference>
<evidence type="ECO:0000256" key="2">
    <source>
        <dbReference type="ARBA" id="ARBA00022723"/>
    </source>
</evidence>